<evidence type="ECO:0000256" key="1">
    <source>
        <dbReference type="ARBA" id="ARBA00004141"/>
    </source>
</evidence>
<feature type="domain" description="PH" evidence="7">
    <location>
        <begin position="50"/>
        <end position="195"/>
    </location>
</feature>
<dbReference type="SUPFAM" id="SSF81324">
    <property type="entry name" value="Voltage-gated potassium channels"/>
    <property type="match status" value="1"/>
</dbReference>
<dbReference type="PROSITE" id="PS50003">
    <property type="entry name" value="PH_DOMAIN"/>
    <property type="match status" value="1"/>
</dbReference>
<evidence type="ECO:0000256" key="4">
    <source>
        <dbReference type="ARBA" id="ARBA00023136"/>
    </source>
</evidence>
<evidence type="ECO:0000256" key="6">
    <source>
        <dbReference type="SAM" id="Phobius"/>
    </source>
</evidence>
<dbReference type="GO" id="GO:0005248">
    <property type="term" value="F:voltage-gated sodium channel activity"/>
    <property type="evidence" value="ECO:0007669"/>
    <property type="project" value="TreeGrafter"/>
</dbReference>
<feature type="transmembrane region" description="Helical" evidence="6">
    <location>
        <begin position="260"/>
        <end position="283"/>
    </location>
</feature>
<dbReference type="Gene3D" id="1.10.238.10">
    <property type="entry name" value="EF-hand"/>
    <property type="match status" value="1"/>
</dbReference>
<feature type="transmembrane region" description="Helical" evidence="6">
    <location>
        <begin position="295"/>
        <end position="316"/>
    </location>
</feature>
<evidence type="ECO:0000259" key="8">
    <source>
        <dbReference type="PROSITE" id="PS50222"/>
    </source>
</evidence>
<evidence type="ECO:0000256" key="3">
    <source>
        <dbReference type="ARBA" id="ARBA00022989"/>
    </source>
</evidence>
<dbReference type="Gene3D" id="1.10.287.70">
    <property type="match status" value="1"/>
</dbReference>
<accession>A0A6U5CI52</accession>
<gene>
    <name evidence="9" type="ORF">HAND00432_LOCUS36831</name>
</gene>
<keyword evidence="3 6" id="KW-1133">Transmembrane helix</keyword>
<protein>
    <recommendedName>
        <fullName evidence="10">PH domain-containing protein</fullName>
    </recommendedName>
</protein>
<feature type="region of interest" description="Disordered" evidence="5">
    <location>
        <begin position="655"/>
        <end position="698"/>
    </location>
</feature>
<dbReference type="Pfam" id="PF00520">
    <property type="entry name" value="Ion_trans"/>
    <property type="match status" value="1"/>
</dbReference>
<dbReference type="SMART" id="SM00233">
    <property type="entry name" value="PH"/>
    <property type="match status" value="1"/>
</dbReference>
<keyword evidence="2 6" id="KW-0812">Transmembrane</keyword>
<organism evidence="9">
    <name type="scientific">Hemiselmis andersenii</name>
    <name type="common">Cryptophyte alga</name>
    <dbReference type="NCBI Taxonomy" id="464988"/>
    <lineage>
        <taxon>Eukaryota</taxon>
        <taxon>Cryptophyceae</taxon>
        <taxon>Cryptomonadales</taxon>
        <taxon>Hemiselmidaceae</taxon>
        <taxon>Hemiselmis</taxon>
    </lineage>
</organism>
<dbReference type="GO" id="GO:0086010">
    <property type="term" value="P:membrane depolarization during action potential"/>
    <property type="evidence" value="ECO:0007669"/>
    <property type="project" value="TreeGrafter"/>
</dbReference>
<evidence type="ECO:0000256" key="2">
    <source>
        <dbReference type="ARBA" id="ARBA00022692"/>
    </source>
</evidence>
<dbReference type="InterPro" id="IPR011992">
    <property type="entry name" value="EF-hand-dom_pair"/>
</dbReference>
<dbReference type="Gene3D" id="1.20.120.350">
    <property type="entry name" value="Voltage-gated potassium channels. Chain C"/>
    <property type="match status" value="1"/>
</dbReference>
<feature type="transmembrane region" description="Helical" evidence="6">
    <location>
        <begin position="441"/>
        <end position="464"/>
    </location>
</feature>
<evidence type="ECO:0000259" key="7">
    <source>
        <dbReference type="PROSITE" id="PS50003"/>
    </source>
</evidence>
<name>A0A6U5CI52_HEMAN</name>
<dbReference type="AlphaFoldDB" id="A0A6U5CI52"/>
<dbReference type="SUPFAM" id="SSF50729">
    <property type="entry name" value="PH domain-like"/>
    <property type="match status" value="1"/>
</dbReference>
<proteinExistence type="predicted"/>
<dbReference type="PROSITE" id="PS50222">
    <property type="entry name" value="EF_HAND_2"/>
    <property type="match status" value="1"/>
</dbReference>
<dbReference type="InterPro" id="IPR011993">
    <property type="entry name" value="PH-like_dom_sf"/>
</dbReference>
<evidence type="ECO:0000256" key="5">
    <source>
        <dbReference type="SAM" id="MobiDB-lite"/>
    </source>
</evidence>
<dbReference type="Gene3D" id="2.30.29.30">
    <property type="entry name" value="Pleckstrin-homology domain (PH domain)/Phosphotyrosine-binding domain (PTB)"/>
    <property type="match status" value="1"/>
</dbReference>
<dbReference type="PANTHER" id="PTHR10037">
    <property type="entry name" value="VOLTAGE-GATED CATION CHANNEL CALCIUM AND SODIUM"/>
    <property type="match status" value="1"/>
</dbReference>
<comment type="subcellular location">
    <subcellularLocation>
        <location evidence="1">Membrane</location>
        <topology evidence="1">Multi-pass membrane protein</topology>
    </subcellularLocation>
</comment>
<feature type="region of interest" description="Disordered" evidence="5">
    <location>
        <begin position="112"/>
        <end position="145"/>
    </location>
</feature>
<dbReference type="SUPFAM" id="SSF47473">
    <property type="entry name" value="EF-hand"/>
    <property type="match status" value="1"/>
</dbReference>
<dbReference type="InterPro" id="IPR043203">
    <property type="entry name" value="VGCC_Ca_Na"/>
</dbReference>
<dbReference type="InterPro" id="IPR002048">
    <property type="entry name" value="EF_hand_dom"/>
</dbReference>
<sequence length="698" mass="79163">MAAILLAAKRRRLALMDMEKEDEAAQITPEKAEWNFTPDSLMGTMPSKDDVILDAVLGKLNSELQWTERRVAFTKDTLFFAAPEDTCIKDCVPLYEVKHVCLNRKKLRQEAVSDGVGEGEGPEEEAGVGSLKRSQSAKAESVDEDEEGEMLQTANFSFEVCTVQGGYNSGRTYYFKCETKAECDAWIKGLKTYVKDAQIRKIEAESSKFRVYQRKALDVYNSDTCQGFVALLITANFIVNVSQAEMQPHPFSHSQRVYDFLDVMFTCLFVAELCVNMFANWMIPFFSDSWNNFDLLVVIVSVLALAFEEIPGLSTLRLMRAFRVLRLFGRLSSLRQIINALTAAIIPVLNAFFIMLLVTSIYSILAVSFFGELDPRLFGTFFRSLFTMFQVCTGDNWSDVARELFTLQQEKESREAATVNGTLSVDYIPPIYSGRIYNTTALFFVSFQVIVAWTLLQVVVAVMLENFGSASDREKEKQRKDKADATGRIVPHYALDPLLASLAHFNTSGDLSTRIGSLFQVLDMDDSMTLSYMELSEGLKKLKVKPMIYLSEEDFDAITCGRELCNEEGQITYESFERIMKIQLKLYVQRQMANAMELADRSGSQSSTVLFVLKQLIIKLDDMTDDRYEPQIHIRNPQIAWQSSVFEHPQCTFTHRRNRHSHQDSYTKPRHSTHALRHCPPHPKPDGGKHGVTHGSKP</sequence>
<dbReference type="GO" id="GO:0001518">
    <property type="term" value="C:voltage-gated sodium channel complex"/>
    <property type="evidence" value="ECO:0007669"/>
    <property type="project" value="TreeGrafter"/>
</dbReference>
<dbReference type="InterPro" id="IPR005821">
    <property type="entry name" value="Ion_trans_dom"/>
</dbReference>
<dbReference type="GO" id="GO:0005509">
    <property type="term" value="F:calcium ion binding"/>
    <property type="evidence" value="ECO:0007669"/>
    <property type="project" value="InterPro"/>
</dbReference>
<dbReference type="PANTHER" id="PTHR10037:SF62">
    <property type="entry name" value="SODIUM CHANNEL PROTEIN 60E"/>
    <property type="match status" value="1"/>
</dbReference>
<dbReference type="InterPro" id="IPR027359">
    <property type="entry name" value="Volt_channel_dom_sf"/>
</dbReference>
<reference evidence="9" key="1">
    <citation type="submission" date="2021-01" db="EMBL/GenBank/DDBJ databases">
        <authorList>
            <person name="Corre E."/>
            <person name="Pelletier E."/>
            <person name="Niang G."/>
            <person name="Scheremetjew M."/>
            <person name="Finn R."/>
            <person name="Kale V."/>
            <person name="Holt S."/>
            <person name="Cochrane G."/>
            <person name="Meng A."/>
            <person name="Brown T."/>
            <person name="Cohen L."/>
        </authorList>
    </citation>
    <scope>NUCLEOTIDE SEQUENCE</scope>
    <source>
        <strain evidence="9">CCMP644</strain>
    </source>
</reference>
<feature type="transmembrane region" description="Helical" evidence="6">
    <location>
        <begin position="337"/>
        <end position="370"/>
    </location>
</feature>
<keyword evidence="4 6" id="KW-0472">Membrane</keyword>
<feature type="domain" description="EF-hand" evidence="8">
    <location>
        <begin position="510"/>
        <end position="545"/>
    </location>
</feature>
<dbReference type="InterPro" id="IPR001849">
    <property type="entry name" value="PH_domain"/>
</dbReference>
<feature type="compositionally biased region" description="Basic residues" evidence="5">
    <location>
        <begin position="668"/>
        <end position="681"/>
    </location>
</feature>
<dbReference type="EMBL" id="HBFX01061089">
    <property type="protein sequence ID" value="CAD8985818.1"/>
    <property type="molecule type" value="Transcribed_RNA"/>
</dbReference>
<evidence type="ECO:0008006" key="10">
    <source>
        <dbReference type="Google" id="ProtNLM"/>
    </source>
</evidence>
<evidence type="ECO:0000313" key="9">
    <source>
        <dbReference type="EMBL" id="CAD8985818.1"/>
    </source>
</evidence>